<name>A0A1C1CT07_9EURO</name>
<dbReference type="InterPro" id="IPR011009">
    <property type="entry name" value="Kinase-like_dom_sf"/>
</dbReference>
<dbReference type="VEuPathDB" id="FungiDB:CLCR_08818"/>
<evidence type="ECO:0000313" key="3">
    <source>
        <dbReference type="Proteomes" id="UP000094526"/>
    </source>
</evidence>
<comment type="caution">
    <text evidence="2">The sequence shown here is derived from an EMBL/GenBank/DDBJ whole genome shotgun (WGS) entry which is preliminary data.</text>
</comment>
<dbReference type="InterPro" id="IPR000719">
    <property type="entry name" value="Prot_kinase_dom"/>
</dbReference>
<dbReference type="STRING" id="86049.A0A1C1CT07"/>
<dbReference type="GO" id="GO:0005524">
    <property type="term" value="F:ATP binding"/>
    <property type="evidence" value="ECO:0007669"/>
    <property type="project" value="InterPro"/>
</dbReference>
<dbReference type="InterPro" id="IPR008271">
    <property type="entry name" value="Ser/Thr_kinase_AS"/>
</dbReference>
<dbReference type="VEuPathDB" id="FungiDB:G647_06500"/>
<evidence type="ECO:0000313" key="2">
    <source>
        <dbReference type="EMBL" id="OCT51597.1"/>
    </source>
</evidence>
<dbReference type="PROSITE" id="PS50011">
    <property type="entry name" value="PROTEIN_KINASE_DOM"/>
    <property type="match status" value="1"/>
</dbReference>
<reference evidence="3" key="1">
    <citation type="submission" date="2015-07" db="EMBL/GenBank/DDBJ databases">
        <authorList>
            <person name="Teixeira M.M."/>
            <person name="Souza R.C."/>
            <person name="Almeida L.G."/>
            <person name="Vicente V.A."/>
            <person name="de Hoog S."/>
            <person name="Bocca A.L."/>
            <person name="de Almeida S.R."/>
            <person name="Vasconcelos A.T."/>
            <person name="Felipe M.S."/>
        </authorList>
    </citation>
    <scope>NUCLEOTIDE SEQUENCE [LARGE SCALE GENOMIC DNA]</scope>
    <source>
        <strain evidence="3">KSF</strain>
    </source>
</reference>
<organism evidence="2 3">
    <name type="scientific">Cladophialophora carrionii</name>
    <dbReference type="NCBI Taxonomy" id="86049"/>
    <lineage>
        <taxon>Eukaryota</taxon>
        <taxon>Fungi</taxon>
        <taxon>Dikarya</taxon>
        <taxon>Ascomycota</taxon>
        <taxon>Pezizomycotina</taxon>
        <taxon>Eurotiomycetes</taxon>
        <taxon>Chaetothyriomycetidae</taxon>
        <taxon>Chaetothyriales</taxon>
        <taxon>Herpotrichiellaceae</taxon>
        <taxon>Cladophialophora</taxon>
    </lineage>
</organism>
<gene>
    <name evidence="2" type="ORF">CLCR_08818</name>
</gene>
<dbReference type="Gene3D" id="1.10.510.10">
    <property type="entry name" value="Transferase(Phosphotransferase) domain 1"/>
    <property type="match status" value="1"/>
</dbReference>
<dbReference type="SMART" id="SM00220">
    <property type="entry name" value="S_TKc"/>
    <property type="match status" value="1"/>
</dbReference>
<accession>A0A1C1CT07</accession>
<dbReference type="AlphaFoldDB" id="A0A1C1CT07"/>
<dbReference type="Pfam" id="PF00069">
    <property type="entry name" value="Pkinase"/>
    <property type="match status" value="1"/>
</dbReference>
<keyword evidence="3" id="KW-1185">Reference proteome</keyword>
<proteinExistence type="predicted"/>
<dbReference type="EMBL" id="LGRB01000009">
    <property type="protein sequence ID" value="OCT51597.1"/>
    <property type="molecule type" value="Genomic_DNA"/>
</dbReference>
<dbReference type="SUPFAM" id="SSF56112">
    <property type="entry name" value="Protein kinase-like (PK-like)"/>
    <property type="match status" value="1"/>
</dbReference>
<dbReference type="Proteomes" id="UP000094526">
    <property type="component" value="Unassembled WGS sequence"/>
</dbReference>
<protein>
    <recommendedName>
        <fullName evidence="1">Protein kinase domain-containing protein</fullName>
    </recommendedName>
</protein>
<dbReference type="GO" id="GO:0004674">
    <property type="term" value="F:protein serine/threonine kinase activity"/>
    <property type="evidence" value="ECO:0007669"/>
    <property type="project" value="TreeGrafter"/>
</dbReference>
<dbReference type="CDD" id="cd00180">
    <property type="entry name" value="PKc"/>
    <property type="match status" value="1"/>
</dbReference>
<dbReference type="OrthoDB" id="5400920at2759"/>
<dbReference type="PANTHER" id="PTHR24359:SF1">
    <property type="entry name" value="INHIBITOR OF NUCLEAR FACTOR KAPPA-B KINASE EPSILON SUBUNIT HOMOLOG 1-RELATED"/>
    <property type="match status" value="1"/>
</dbReference>
<dbReference type="PROSITE" id="PS00108">
    <property type="entry name" value="PROTEIN_KINASE_ST"/>
    <property type="match status" value="1"/>
</dbReference>
<feature type="domain" description="Protein kinase" evidence="1">
    <location>
        <begin position="90"/>
        <end position="348"/>
    </location>
</feature>
<evidence type="ECO:0000259" key="1">
    <source>
        <dbReference type="PROSITE" id="PS50011"/>
    </source>
</evidence>
<sequence>MGKDSWSRVPRIYAVLRMIDQVQVLDAFLSQGISDMWFSFSHQTLPECLRSASARFEFLKLLRCCADKGLRPRKRRWQASSFLQSRRHLTENGGRAGKGGFGYVDRVVSTITDREYARKLIPSGKTFKKNTEVLKGFGRELTHLQKLSHIHIVELIRSYTDTKFVDILMSPVADYNLKDFLMRRNLTPGERSFLRTFFGCLVVALCSLHENKIRHKDIKPQNVLVKGRQVFLTDFGISLDWSELDQSTTPGVTTKTLRYCAPEVAGFQSRTSLSDMWSLGCVFLEIWTVLKRETQDALSGYLEKHGTQSTCYWLYYESSHEWCTLLERNLDHDDDPPAVWIRSLLQPD</sequence>
<dbReference type="eggNOG" id="KOG0597">
    <property type="taxonomic scope" value="Eukaryota"/>
</dbReference>
<dbReference type="PANTHER" id="PTHR24359">
    <property type="entry name" value="SERINE/THREONINE-PROTEIN KINASE SBK1"/>
    <property type="match status" value="1"/>
</dbReference>